<sequence length="512" mass="55019">MKFGQIAATVLISAATAVASLYVYSRYQPRQTGPYQNGSQDIPVNYASYMPGASTKSATPPTDFSQAAKIAVPGVVHIKTKINPKQVTNNLQRRRSVLQDLFGDDFFGDEFQGEGGGRKYYIPGQMASGSGVLISDDGYIITNNHVVDDADEIAVTLNDYKTYKAKVIGTDPNTDLAVIKIDAKNLPYLLYGNSDDVEIGQWVLAVGYPLNLETTVTAGIVSAKARTIGINKQVRKNAIESFIQTDAAVNQGNSGGALINTAGELIGINSAIASPTGAYAGYSYAIPVNLVKKVVNDLMKYGNVQRAYLGIYYQDPTSIPEERWEEAGIRRDINGVAVTGVVETGSAAAAGIKKGDIITGINGVQTPSIPQMTEQIARYKPGDKISISYIRDGKAYTQSTVLKNADGTTDIVKSSVLDALGADLYTLNKAEAARVGVRGGVYVDNISSGILKKQTNMKRSFIILKAGSQPIASIEDLKKVLDKEKKVQLEGVYPELNGVYYYNIDLANGQEF</sequence>
<dbReference type="InterPro" id="IPR001478">
    <property type="entry name" value="PDZ"/>
</dbReference>
<dbReference type="SUPFAM" id="SSF50494">
    <property type="entry name" value="Trypsin-like serine proteases"/>
    <property type="match status" value="1"/>
</dbReference>
<evidence type="ECO:0000256" key="2">
    <source>
        <dbReference type="ARBA" id="ARBA00022801"/>
    </source>
</evidence>
<dbReference type="Pfam" id="PF13180">
    <property type="entry name" value="PDZ_2"/>
    <property type="match status" value="1"/>
</dbReference>
<dbReference type="AlphaFoldDB" id="A0A6B9ZC34"/>
<evidence type="ECO:0000256" key="1">
    <source>
        <dbReference type="ARBA" id="ARBA00022670"/>
    </source>
</evidence>
<dbReference type="Pfam" id="PF13365">
    <property type="entry name" value="Trypsin_2"/>
    <property type="match status" value="1"/>
</dbReference>
<evidence type="ECO:0000313" key="5">
    <source>
        <dbReference type="Proteomes" id="UP000476411"/>
    </source>
</evidence>
<dbReference type="InterPro" id="IPR036034">
    <property type="entry name" value="PDZ_sf"/>
</dbReference>
<dbReference type="GO" id="GO:0004252">
    <property type="term" value="F:serine-type endopeptidase activity"/>
    <property type="evidence" value="ECO:0007669"/>
    <property type="project" value="InterPro"/>
</dbReference>
<dbReference type="SMART" id="SM00228">
    <property type="entry name" value="PDZ"/>
    <property type="match status" value="1"/>
</dbReference>
<dbReference type="Proteomes" id="UP000476411">
    <property type="component" value="Chromosome"/>
</dbReference>
<protein>
    <submittedName>
        <fullName evidence="4">Trypsin-like serine protease</fullName>
    </submittedName>
</protein>
<accession>A0A6B9ZC34</accession>
<proteinExistence type="predicted"/>
<name>A0A6B9ZC34_9BACT</name>
<dbReference type="SUPFAM" id="SSF50156">
    <property type="entry name" value="PDZ domain-like"/>
    <property type="match status" value="1"/>
</dbReference>
<evidence type="ECO:0000313" key="4">
    <source>
        <dbReference type="EMBL" id="QHS59900.1"/>
    </source>
</evidence>
<feature type="domain" description="PDZ" evidence="3">
    <location>
        <begin position="298"/>
        <end position="375"/>
    </location>
</feature>
<dbReference type="KEGG" id="chih:GWR21_09945"/>
<keyword evidence="2" id="KW-0378">Hydrolase</keyword>
<dbReference type="Gene3D" id="2.30.42.10">
    <property type="match status" value="2"/>
</dbReference>
<dbReference type="Gene3D" id="2.40.10.120">
    <property type="match status" value="1"/>
</dbReference>
<organism evidence="4 5">
    <name type="scientific">Chitinophaga agri</name>
    <dbReference type="NCBI Taxonomy" id="2703787"/>
    <lineage>
        <taxon>Bacteria</taxon>
        <taxon>Pseudomonadati</taxon>
        <taxon>Bacteroidota</taxon>
        <taxon>Chitinophagia</taxon>
        <taxon>Chitinophagales</taxon>
        <taxon>Chitinophagaceae</taxon>
        <taxon>Chitinophaga</taxon>
    </lineage>
</organism>
<dbReference type="GO" id="GO:0006508">
    <property type="term" value="P:proteolysis"/>
    <property type="evidence" value="ECO:0007669"/>
    <property type="project" value="UniProtKB-KW"/>
</dbReference>
<dbReference type="InterPro" id="IPR051201">
    <property type="entry name" value="Chloro_Bact_Ser_Proteases"/>
</dbReference>
<dbReference type="InterPro" id="IPR009003">
    <property type="entry name" value="Peptidase_S1_PA"/>
</dbReference>
<dbReference type="InterPro" id="IPR001940">
    <property type="entry name" value="Peptidase_S1C"/>
</dbReference>
<keyword evidence="5" id="KW-1185">Reference proteome</keyword>
<reference evidence="4 5" key="1">
    <citation type="submission" date="2020-01" db="EMBL/GenBank/DDBJ databases">
        <title>Complete genome sequence of Chitinophaga sp. H33E-04 isolated from quinoa roots.</title>
        <authorList>
            <person name="Weon H.-Y."/>
            <person name="Lee S.A."/>
        </authorList>
    </citation>
    <scope>NUCLEOTIDE SEQUENCE [LARGE SCALE GENOMIC DNA]</scope>
    <source>
        <strain evidence="4 5">H33E-04</strain>
    </source>
</reference>
<gene>
    <name evidence="4" type="ORF">GWR21_09945</name>
</gene>
<dbReference type="PANTHER" id="PTHR43343:SF3">
    <property type="entry name" value="PROTEASE DO-LIKE 8, CHLOROPLASTIC"/>
    <property type="match status" value="1"/>
</dbReference>
<dbReference type="PANTHER" id="PTHR43343">
    <property type="entry name" value="PEPTIDASE S12"/>
    <property type="match status" value="1"/>
</dbReference>
<dbReference type="EMBL" id="CP048113">
    <property type="protein sequence ID" value="QHS59900.1"/>
    <property type="molecule type" value="Genomic_DNA"/>
</dbReference>
<dbReference type="PROSITE" id="PS50106">
    <property type="entry name" value="PDZ"/>
    <property type="match status" value="1"/>
</dbReference>
<dbReference type="PRINTS" id="PR00834">
    <property type="entry name" value="PROTEASES2C"/>
</dbReference>
<keyword evidence="1 4" id="KW-0645">Protease</keyword>
<dbReference type="RefSeq" id="WP_162331595.1">
    <property type="nucleotide sequence ID" value="NZ_CP048113.1"/>
</dbReference>
<evidence type="ECO:0000259" key="3">
    <source>
        <dbReference type="PROSITE" id="PS50106"/>
    </source>
</evidence>